<dbReference type="EMBL" id="LNYS01000011">
    <property type="protein sequence ID" value="KTD49142.1"/>
    <property type="molecule type" value="Genomic_DNA"/>
</dbReference>
<name>A0A0W0XXN6_9GAMM</name>
<dbReference type="STRING" id="45073.Lqui_1974"/>
<keyword evidence="3" id="KW-1185">Reference proteome</keyword>
<dbReference type="AlphaFoldDB" id="A0A0W0XXN6"/>
<proteinExistence type="predicted"/>
<keyword evidence="1" id="KW-1133">Transmembrane helix</keyword>
<dbReference type="Proteomes" id="UP000054618">
    <property type="component" value="Unassembled WGS sequence"/>
</dbReference>
<sequence length="142" mass="16082">MSNLFETITGLVSSKLESYKLLAKVFQLETRLAAMGVLPLIIHTVLFLIISMTLWLLIMSLVAYGLFYLLGSIALALLLVVVLNLGIMYTVYRLALSNVRKMSFEKTREYFSHHPEDIHDEAETTNLPRADADRHAVKARVE</sequence>
<reference evidence="2 3" key="1">
    <citation type="submission" date="2015-11" db="EMBL/GenBank/DDBJ databases">
        <title>Genomic analysis of 38 Legionella species identifies large and diverse effector repertoires.</title>
        <authorList>
            <person name="Burstein D."/>
            <person name="Amaro F."/>
            <person name="Zusman T."/>
            <person name="Lifshitz Z."/>
            <person name="Cohen O."/>
            <person name="Gilbert J.A."/>
            <person name="Pupko T."/>
            <person name="Shuman H.A."/>
            <person name="Segal G."/>
        </authorList>
    </citation>
    <scope>NUCLEOTIDE SEQUENCE [LARGE SCALE GENOMIC DNA]</scope>
    <source>
        <strain evidence="2 3">CDC#1442-AUS-E</strain>
    </source>
</reference>
<dbReference type="RefSeq" id="WP_058508076.1">
    <property type="nucleotide sequence ID" value="NZ_CAAAIK010000028.1"/>
</dbReference>
<comment type="caution">
    <text evidence="2">The sequence shown here is derived from an EMBL/GenBank/DDBJ whole genome shotgun (WGS) entry which is preliminary data.</text>
</comment>
<organism evidence="2 3">
    <name type="scientific">Legionella quinlivanii</name>
    <dbReference type="NCBI Taxonomy" id="45073"/>
    <lineage>
        <taxon>Bacteria</taxon>
        <taxon>Pseudomonadati</taxon>
        <taxon>Pseudomonadota</taxon>
        <taxon>Gammaproteobacteria</taxon>
        <taxon>Legionellales</taxon>
        <taxon>Legionellaceae</taxon>
        <taxon>Legionella</taxon>
    </lineage>
</organism>
<evidence type="ECO:0000313" key="3">
    <source>
        <dbReference type="Proteomes" id="UP000054618"/>
    </source>
</evidence>
<accession>A0A0W0XXN6</accession>
<feature type="transmembrane region" description="Helical" evidence="1">
    <location>
        <begin position="32"/>
        <end position="58"/>
    </location>
</feature>
<feature type="transmembrane region" description="Helical" evidence="1">
    <location>
        <begin position="64"/>
        <end position="92"/>
    </location>
</feature>
<dbReference type="OrthoDB" id="5657202at2"/>
<dbReference type="PATRIC" id="fig|45073.5.peg.2082"/>
<gene>
    <name evidence="2" type="ORF">Lqui_1974</name>
</gene>
<protein>
    <submittedName>
        <fullName evidence="2">Uncharacterized protein</fullName>
    </submittedName>
</protein>
<evidence type="ECO:0000256" key="1">
    <source>
        <dbReference type="SAM" id="Phobius"/>
    </source>
</evidence>
<evidence type="ECO:0000313" key="2">
    <source>
        <dbReference type="EMBL" id="KTD49142.1"/>
    </source>
</evidence>
<keyword evidence="1" id="KW-0472">Membrane</keyword>
<keyword evidence="1" id="KW-0812">Transmembrane</keyword>